<gene>
    <name evidence="4" type="ORF">TWF696_009888</name>
</gene>
<evidence type="ECO:0000256" key="3">
    <source>
        <dbReference type="SAM" id="SignalP"/>
    </source>
</evidence>
<feature type="region of interest" description="Disordered" evidence="1">
    <location>
        <begin position="201"/>
        <end position="264"/>
    </location>
</feature>
<comment type="caution">
    <text evidence="4">The sequence shown here is derived from an EMBL/GenBank/DDBJ whole genome shotgun (WGS) entry which is preliminary data.</text>
</comment>
<feature type="compositionally biased region" description="Polar residues" evidence="1">
    <location>
        <begin position="229"/>
        <end position="242"/>
    </location>
</feature>
<evidence type="ECO:0000256" key="1">
    <source>
        <dbReference type="SAM" id="MobiDB-lite"/>
    </source>
</evidence>
<evidence type="ECO:0000313" key="5">
    <source>
        <dbReference type="Proteomes" id="UP001375240"/>
    </source>
</evidence>
<feature type="transmembrane region" description="Helical" evidence="2">
    <location>
        <begin position="272"/>
        <end position="293"/>
    </location>
</feature>
<feature type="compositionally biased region" description="Polar residues" evidence="1">
    <location>
        <begin position="207"/>
        <end position="220"/>
    </location>
</feature>
<dbReference type="Proteomes" id="UP001375240">
    <property type="component" value="Unassembled WGS sequence"/>
</dbReference>
<feature type="chain" id="PRO_5043866505" evidence="3">
    <location>
        <begin position="29"/>
        <end position="326"/>
    </location>
</feature>
<evidence type="ECO:0000313" key="4">
    <source>
        <dbReference type="EMBL" id="KAK6339104.1"/>
    </source>
</evidence>
<proteinExistence type="predicted"/>
<keyword evidence="2" id="KW-1133">Transmembrane helix</keyword>
<keyword evidence="5" id="KW-1185">Reference proteome</keyword>
<keyword evidence="3" id="KW-0732">Signal</keyword>
<organism evidence="4 5">
    <name type="scientific">Orbilia brochopaga</name>
    <dbReference type="NCBI Taxonomy" id="3140254"/>
    <lineage>
        <taxon>Eukaryota</taxon>
        <taxon>Fungi</taxon>
        <taxon>Dikarya</taxon>
        <taxon>Ascomycota</taxon>
        <taxon>Pezizomycotina</taxon>
        <taxon>Orbiliomycetes</taxon>
        <taxon>Orbiliales</taxon>
        <taxon>Orbiliaceae</taxon>
        <taxon>Orbilia</taxon>
    </lineage>
</organism>
<name>A0AAV9UFH6_9PEZI</name>
<feature type="signal peptide" evidence="3">
    <location>
        <begin position="1"/>
        <end position="28"/>
    </location>
</feature>
<accession>A0AAV9UFH6</accession>
<dbReference type="EMBL" id="JAVHNQ010000009">
    <property type="protein sequence ID" value="KAK6339104.1"/>
    <property type="molecule type" value="Genomic_DNA"/>
</dbReference>
<keyword evidence="2" id="KW-0812">Transmembrane</keyword>
<reference evidence="4 5" key="1">
    <citation type="submission" date="2019-10" db="EMBL/GenBank/DDBJ databases">
        <authorList>
            <person name="Palmer J.M."/>
        </authorList>
    </citation>
    <scope>NUCLEOTIDE SEQUENCE [LARGE SCALE GENOMIC DNA]</scope>
    <source>
        <strain evidence="4 5">TWF696</strain>
    </source>
</reference>
<sequence length="326" mass="32810">MSARRYQRCHSLFVSAAVLAVLCGRSAGQETSSQTRSLSVTLTAAGLLGTFNPPSDCTTFSAYSTQTLVFGDGNTRSFTLTSLRQGCQVGGPHVSCCPPNYELGQYNSPGVCPGGYTTHGDLEFVAAARRTVGFRITYAAIGTKTGKLCCPSVGEPITYTANGPVPICLATTKGPTITQGGSVVNQESDYFASAVIVVPPDSSDSSLPTVTQTESSSPGESSPADAPTIGSQTRPAAGTSASGRGGQPQESSSPGEDGGGGGGGGKNLSGGAIAGIAIGVAVPIIAASLYFTYRLGKRSKGQPVPPAPDGAKEPGIAEPSHIGGIQ</sequence>
<feature type="region of interest" description="Disordered" evidence="1">
    <location>
        <begin position="299"/>
        <end position="326"/>
    </location>
</feature>
<keyword evidence="2" id="KW-0472">Membrane</keyword>
<evidence type="ECO:0000256" key="2">
    <source>
        <dbReference type="SAM" id="Phobius"/>
    </source>
</evidence>
<dbReference type="AlphaFoldDB" id="A0AAV9UFH6"/>
<protein>
    <submittedName>
        <fullName evidence="4">Uncharacterized protein</fullName>
    </submittedName>
</protein>